<proteinExistence type="predicted"/>
<dbReference type="PANTHER" id="PTHR33164">
    <property type="entry name" value="TRANSCRIPTIONAL REGULATOR, MARR FAMILY"/>
    <property type="match status" value="1"/>
</dbReference>
<feature type="compositionally biased region" description="Low complexity" evidence="1">
    <location>
        <begin position="177"/>
        <end position="187"/>
    </location>
</feature>
<dbReference type="EMBL" id="SMKI01000506">
    <property type="protein sequence ID" value="TDC64766.1"/>
    <property type="molecule type" value="Genomic_DNA"/>
</dbReference>
<dbReference type="Gene3D" id="1.10.10.10">
    <property type="entry name" value="Winged helix-like DNA-binding domain superfamily/Winged helix DNA-binding domain"/>
    <property type="match status" value="1"/>
</dbReference>
<dbReference type="InterPro" id="IPR039422">
    <property type="entry name" value="MarR/SlyA-like"/>
</dbReference>
<dbReference type="SMART" id="SM00347">
    <property type="entry name" value="HTH_MARR"/>
    <property type="match status" value="1"/>
</dbReference>
<dbReference type="InterPro" id="IPR036390">
    <property type="entry name" value="WH_DNA-bd_sf"/>
</dbReference>
<feature type="region of interest" description="Disordered" evidence="1">
    <location>
        <begin position="157"/>
        <end position="198"/>
    </location>
</feature>
<gene>
    <name evidence="3" type="ORF">E1283_31220</name>
</gene>
<sequence length="198" mass="20354">MTERRGGPRVPGPAPGALLSDTASTVFRLNAQFLAVADRMAAPAGLTAARSQVLGTVLTEPLPVSAVARIVGITRQSVQRVADLLVDDGLAVYEPNPAHRRAKLLAATDAGRVAIADIGPGHAALASRLRDALGGTEEFAAALATLTRLSEALEALGDDAADGRGEAEEGKPHRNSPGTARRTTTRPARPPVGRPPSA</sequence>
<dbReference type="RefSeq" id="WP_132821536.1">
    <property type="nucleotide sequence ID" value="NZ_SMKI01000506.1"/>
</dbReference>
<dbReference type="PROSITE" id="PS50995">
    <property type="entry name" value="HTH_MARR_2"/>
    <property type="match status" value="1"/>
</dbReference>
<dbReference type="GO" id="GO:0006950">
    <property type="term" value="P:response to stress"/>
    <property type="evidence" value="ECO:0007669"/>
    <property type="project" value="TreeGrafter"/>
</dbReference>
<reference evidence="3 4" key="1">
    <citation type="submission" date="2019-03" db="EMBL/GenBank/DDBJ databases">
        <title>Draft genome sequences of novel Actinobacteria.</title>
        <authorList>
            <person name="Sahin N."/>
            <person name="Ay H."/>
            <person name="Saygin H."/>
        </authorList>
    </citation>
    <scope>NUCLEOTIDE SEQUENCE [LARGE SCALE GENOMIC DNA]</scope>
    <source>
        <strain evidence="3 4">DSM 41900</strain>
    </source>
</reference>
<comment type="caution">
    <text evidence="3">The sequence shown here is derived from an EMBL/GenBank/DDBJ whole genome shotgun (WGS) entry which is preliminary data.</text>
</comment>
<evidence type="ECO:0000256" key="1">
    <source>
        <dbReference type="SAM" id="MobiDB-lite"/>
    </source>
</evidence>
<dbReference type="InterPro" id="IPR036388">
    <property type="entry name" value="WH-like_DNA-bd_sf"/>
</dbReference>
<name>A0A4R4SP48_9ACTN</name>
<protein>
    <submittedName>
        <fullName evidence="3">MarR family transcriptional regulator</fullName>
    </submittedName>
</protein>
<feature type="compositionally biased region" description="Basic and acidic residues" evidence="1">
    <location>
        <begin position="161"/>
        <end position="172"/>
    </location>
</feature>
<evidence type="ECO:0000259" key="2">
    <source>
        <dbReference type="PROSITE" id="PS50995"/>
    </source>
</evidence>
<dbReference type="SUPFAM" id="SSF46785">
    <property type="entry name" value="Winged helix' DNA-binding domain"/>
    <property type="match status" value="1"/>
</dbReference>
<dbReference type="AlphaFoldDB" id="A0A4R4SP48"/>
<dbReference type="GO" id="GO:0003700">
    <property type="term" value="F:DNA-binding transcription factor activity"/>
    <property type="evidence" value="ECO:0007669"/>
    <property type="project" value="InterPro"/>
</dbReference>
<feature type="domain" description="HTH marR-type" evidence="2">
    <location>
        <begin position="19"/>
        <end position="151"/>
    </location>
</feature>
<evidence type="ECO:0000313" key="3">
    <source>
        <dbReference type="EMBL" id="TDC64766.1"/>
    </source>
</evidence>
<accession>A0A4R4SP48</accession>
<feature type="compositionally biased region" description="Pro residues" evidence="1">
    <location>
        <begin position="188"/>
        <end position="198"/>
    </location>
</feature>
<dbReference type="OrthoDB" id="5511415at2"/>
<dbReference type="InterPro" id="IPR000835">
    <property type="entry name" value="HTH_MarR-typ"/>
</dbReference>
<dbReference type="Pfam" id="PF12802">
    <property type="entry name" value="MarR_2"/>
    <property type="match status" value="1"/>
</dbReference>
<keyword evidence="4" id="KW-1185">Reference proteome</keyword>
<organism evidence="3 4">
    <name type="scientific">Streptomyces hainanensis</name>
    <dbReference type="NCBI Taxonomy" id="402648"/>
    <lineage>
        <taxon>Bacteria</taxon>
        <taxon>Bacillati</taxon>
        <taxon>Actinomycetota</taxon>
        <taxon>Actinomycetes</taxon>
        <taxon>Kitasatosporales</taxon>
        <taxon>Streptomycetaceae</taxon>
        <taxon>Streptomyces</taxon>
    </lineage>
</organism>
<evidence type="ECO:0000313" key="4">
    <source>
        <dbReference type="Proteomes" id="UP000295345"/>
    </source>
</evidence>
<dbReference type="Proteomes" id="UP000295345">
    <property type="component" value="Unassembled WGS sequence"/>
</dbReference>
<dbReference type="PANTHER" id="PTHR33164:SF99">
    <property type="entry name" value="MARR FAMILY REGULATORY PROTEIN"/>
    <property type="match status" value="1"/>
</dbReference>